<reference evidence="1 2" key="1">
    <citation type="journal article" date="2018" name="Sci. Rep.">
        <title>Genomic signatures of local adaptation to the degree of environmental predictability in rotifers.</title>
        <authorList>
            <person name="Franch-Gras L."/>
            <person name="Hahn C."/>
            <person name="Garcia-Roger E.M."/>
            <person name="Carmona M.J."/>
            <person name="Serra M."/>
            <person name="Gomez A."/>
        </authorList>
    </citation>
    <scope>NUCLEOTIDE SEQUENCE [LARGE SCALE GENOMIC DNA]</scope>
    <source>
        <strain evidence="1">HYR1</strain>
    </source>
</reference>
<evidence type="ECO:0000313" key="2">
    <source>
        <dbReference type="Proteomes" id="UP000276133"/>
    </source>
</evidence>
<dbReference type="Proteomes" id="UP000276133">
    <property type="component" value="Unassembled WGS sequence"/>
</dbReference>
<keyword evidence="2" id="KW-1185">Reference proteome</keyword>
<gene>
    <name evidence="1" type="ORF">BpHYR1_024958</name>
</gene>
<proteinExistence type="predicted"/>
<name>A0A3M7P7L4_BRAPC</name>
<dbReference type="AlphaFoldDB" id="A0A3M7P7L4"/>
<accession>A0A3M7P7L4</accession>
<evidence type="ECO:0000313" key="1">
    <source>
        <dbReference type="EMBL" id="RMZ95068.1"/>
    </source>
</evidence>
<protein>
    <submittedName>
        <fullName evidence="1">Uncharacterized protein</fullName>
    </submittedName>
</protein>
<comment type="caution">
    <text evidence="1">The sequence shown here is derived from an EMBL/GenBank/DDBJ whole genome shotgun (WGS) entry which is preliminary data.</text>
</comment>
<sequence>MSLNPKDNKSRNSRQLHNANTLGRQLKSYLTNFKSAGKNCIQELNCFVVQTFSFYLIVKFDTIAKEKQSKYLIIGFCRGRVRGDQWVIVFKLLKLIFAFAGPCKTDNLADIRKSINRLCKMKNFVTILLHIKSVFCKNDLANEKIPQKINCNCKLHSHIRQPKCFLLGIFWDSVLLSSVYCEILFSKS</sequence>
<dbReference type="EMBL" id="REGN01012621">
    <property type="protein sequence ID" value="RMZ95068.1"/>
    <property type="molecule type" value="Genomic_DNA"/>
</dbReference>
<organism evidence="1 2">
    <name type="scientific">Brachionus plicatilis</name>
    <name type="common">Marine rotifer</name>
    <name type="synonym">Brachionus muelleri</name>
    <dbReference type="NCBI Taxonomy" id="10195"/>
    <lineage>
        <taxon>Eukaryota</taxon>
        <taxon>Metazoa</taxon>
        <taxon>Spiralia</taxon>
        <taxon>Gnathifera</taxon>
        <taxon>Rotifera</taxon>
        <taxon>Eurotatoria</taxon>
        <taxon>Monogononta</taxon>
        <taxon>Pseudotrocha</taxon>
        <taxon>Ploima</taxon>
        <taxon>Brachionidae</taxon>
        <taxon>Brachionus</taxon>
    </lineage>
</organism>